<evidence type="ECO:0000259" key="20">
    <source>
        <dbReference type="Pfam" id="PF13807"/>
    </source>
</evidence>
<dbReference type="InterPro" id="IPR027417">
    <property type="entry name" value="P-loop_NTPase"/>
</dbReference>
<feature type="transmembrane region" description="Helical" evidence="17">
    <location>
        <begin position="490"/>
        <end position="509"/>
    </location>
</feature>
<feature type="domain" description="Polysaccharide chain length determinant N-terminal" evidence="18">
    <location>
        <begin position="28"/>
        <end position="104"/>
    </location>
</feature>
<evidence type="ECO:0000256" key="15">
    <source>
        <dbReference type="ARBA" id="ARBA00051245"/>
    </source>
</evidence>
<evidence type="ECO:0000313" key="22">
    <source>
        <dbReference type="Proteomes" id="UP000310017"/>
    </source>
</evidence>
<gene>
    <name evidence="21" type="ORF">FGM00_01075</name>
</gene>
<dbReference type="InterPro" id="IPR050445">
    <property type="entry name" value="Bact_polysacc_biosynth/exp"/>
</dbReference>
<comment type="subcellular location">
    <subcellularLocation>
        <location evidence="1">Cell inner membrane</location>
        <topology evidence="1">Multi-pass membrane protein</topology>
    </subcellularLocation>
</comment>
<dbReference type="AlphaFoldDB" id="A0A5B7SJN4"/>
<feature type="domain" description="Tyrosine-protein kinase G-rich" evidence="20">
    <location>
        <begin position="433"/>
        <end position="510"/>
    </location>
</feature>
<dbReference type="RefSeq" id="WP_138851130.1">
    <property type="nucleotide sequence ID" value="NZ_CP040710.1"/>
</dbReference>
<dbReference type="InterPro" id="IPR032807">
    <property type="entry name" value="GNVR"/>
</dbReference>
<evidence type="ECO:0000256" key="5">
    <source>
        <dbReference type="ARBA" id="ARBA00022475"/>
    </source>
</evidence>
<evidence type="ECO:0000256" key="10">
    <source>
        <dbReference type="ARBA" id="ARBA00022777"/>
    </source>
</evidence>
<evidence type="ECO:0000313" key="21">
    <source>
        <dbReference type="EMBL" id="QCW98775.1"/>
    </source>
</evidence>
<dbReference type="Gene3D" id="3.40.50.300">
    <property type="entry name" value="P-loop containing nucleotide triphosphate hydrolases"/>
    <property type="match status" value="1"/>
</dbReference>
<dbReference type="CDD" id="cd05387">
    <property type="entry name" value="BY-kinase"/>
    <property type="match status" value="1"/>
</dbReference>
<dbReference type="InterPro" id="IPR005702">
    <property type="entry name" value="Wzc-like_C"/>
</dbReference>
<keyword evidence="8 17" id="KW-0812">Transmembrane</keyword>
<dbReference type="KEGG" id="asag:FGM00_01075"/>
<dbReference type="NCBIfam" id="TIGR01007">
    <property type="entry name" value="eps_fam"/>
    <property type="match status" value="1"/>
</dbReference>
<keyword evidence="7 21" id="KW-0808">Transferase</keyword>
<keyword evidence="13 17" id="KW-0472">Membrane</keyword>
<dbReference type="GO" id="GO:0004715">
    <property type="term" value="F:non-membrane spanning protein tyrosine kinase activity"/>
    <property type="evidence" value="ECO:0007669"/>
    <property type="project" value="UniProtKB-EC"/>
</dbReference>
<dbReference type="EMBL" id="CP040710">
    <property type="protein sequence ID" value="QCW98775.1"/>
    <property type="molecule type" value="Genomic_DNA"/>
</dbReference>
<evidence type="ECO:0000256" key="17">
    <source>
        <dbReference type="SAM" id="Phobius"/>
    </source>
</evidence>
<keyword evidence="12 17" id="KW-1133">Transmembrane helix</keyword>
<feature type="domain" description="AAA" evidence="19">
    <location>
        <begin position="580"/>
        <end position="716"/>
    </location>
</feature>
<evidence type="ECO:0000259" key="18">
    <source>
        <dbReference type="Pfam" id="PF02706"/>
    </source>
</evidence>
<dbReference type="Pfam" id="PF13807">
    <property type="entry name" value="GNVR"/>
    <property type="match status" value="1"/>
</dbReference>
<feature type="transmembrane region" description="Helical" evidence="17">
    <location>
        <begin position="25"/>
        <end position="46"/>
    </location>
</feature>
<dbReference type="PANTHER" id="PTHR32309">
    <property type="entry name" value="TYROSINE-PROTEIN KINASE"/>
    <property type="match status" value="1"/>
</dbReference>
<evidence type="ECO:0000256" key="6">
    <source>
        <dbReference type="ARBA" id="ARBA00022519"/>
    </source>
</evidence>
<keyword evidence="9" id="KW-0547">Nucleotide-binding</keyword>
<evidence type="ECO:0000259" key="19">
    <source>
        <dbReference type="Pfam" id="PF13614"/>
    </source>
</evidence>
<evidence type="ECO:0000256" key="16">
    <source>
        <dbReference type="SAM" id="Coils"/>
    </source>
</evidence>
<dbReference type="Proteomes" id="UP000310017">
    <property type="component" value="Chromosome"/>
</dbReference>
<evidence type="ECO:0000256" key="14">
    <source>
        <dbReference type="ARBA" id="ARBA00023137"/>
    </source>
</evidence>
<keyword evidence="22" id="KW-1185">Reference proteome</keyword>
<dbReference type="OrthoDB" id="9794577at2"/>
<feature type="coiled-coil region" evidence="16">
    <location>
        <begin position="355"/>
        <end position="418"/>
    </location>
</feature>
<keyword evidence="5" id="KW-1003">Cell membrane</keyword>
<dbReference type="GO" id="GO:0005524">
    <property type="term" value="F:ATP binding"/>
    <property type="evidence" value="ECO:0007669"/>
    <property type="project" value="UniProtKB-KW"/>
</dbReference>
<dbReference type="SUPFAM" id="SSF52540">
    <property type="entry name" value="P-loop containing nucleoside triphosphate hydrolases"/>
    <property type="match status" value="1"/>
</dbReference>
<comment type="similarity">
    <text evidence="3">Belongs to the etk/wzc family.</text>
</comment>
<dbReference type="EC" id="2.7.10.2" evidence="4"/>
<comment type="catalytic activity">
    <reaction evidence="15">
        <text>L-tyrosyl-[protein] + ATP = O-phospho-L-tyrosyl-[protein] + ADP + H(+)</text>
        <dbReference type="Rhea" id="RHEA:10596"/>
        <dbReference type="Rhea" id="RHEA-COMP:10136"/>
        <dbReference type="Rhea" id="RHEA-COMP:20101"/>
        <dbReference type="ChEBI" id="CHEBI:15378"/>
        <dbReference type="ChEBI" id="CHEBI:30616"/>
        <dbReference type="ChEBI" id="CHEBI:46858"/>
        <dbReference type="ChEBI" id="CHEBI:61978"/>
        <dbReference type="ChEBI" id="CHEBI:456216"/>
        <dbReference type="EC" id="2.7.10.2"/>
    </reaction>
</comment>
<evidence type="ECO:0000256" key="4">
    <source>
        <dbReference type="ARBA" id="ARBA00011903"/>
    </source>
</evidence>
<evidence type="ECO:0000256" key="1">
    <source>
        <dbReference type="ARBA" id="ARBA00004429"/>
    </source>
</evidence>
<keyword evidence="6" id="KW-0997">Cell inner membrane</keyword>
<keyword evidence="10 21" id="KW-0418">Kinase</keyword>
<keyword evidence="16" id="KW-0175">Coiled coil</keyword>
<dbReference type="Pfam" id="PF13614">
    <property type="entry name" value="AAA_31"/>
    <property type="match status" value="1"/>
</dbReference>
<dbReference type="GO" id="GO:0005886">
    <property type="term" value="C:plasma membrane"/>
    <property type="evidence" value="ECO:0007669"/>
    <property type="project" value="UniProtKB-SubCell"/>
</dbReference>
<evidence type="ECO:0000256" key="3">
    <source>
        <dbReference type="ARBA" id="ARBA00008883"/>
    </source>
</evidence>
<dbReference type="Pfam" id="PF02706">
    <property type="entry name" value="Wzz"/>
    <property type="match status" value="1"/>
</dbReference>
<keyword evidence="14" id="KW-0829">Tyrosine-protein kinase</keyword>
<protein>
    <recommendedName>
        <fullName evidence="4">non-specific protein-tyrosine kinase</fullName>
        <ecNumber evidence="4">2.7.10.2</ecNumber>
    </recommendedName>
</protein>
<reference evidence="21 22" key="1">
    <citation type="submission" date="2019-05" db="EMBL/GenBank/DDBJ databases">
        <title>Genome sequencing of F202Z8.</title>
        <authorList>
            <person name="Kwon Y.M."/>
        </authorList>
    </citation>
    <scope>NUCLEOTIDE SEQUENCE [LARGE SCALE GENOMIC DNA]</scope>
    <source>
        <strain evidence="21 22">F202Z8</strain>
    </source>
</reference>
<organism evidence="21 22">
    <name type="scientific">Aggregatimonas sangjinii</name>
    <dbReference type="NCBI Taxonomy" id="2583587"/>
    <lineage>
        <taxon>Bacteria</taxon>
        <taxon>Pseudomonadati</taxon>
        <taxon>Bacteroidota</taxon>
        <taxon>Flavobacteriia</taxon>
        <taxon>Flavobacteriales</taxon>
        <taxon>Flavobacteriaceae</taxon>
        <taxon>Aggregatimonas</taxon>
    </lineage>
</organism>
<name>A0A5B7SJN4_9FLAO</name>
<evidence type="ECO:0000256" key="9">
    <source>
        <dbReference type="ARBA" id="ARBA00022741"/>
    </source>
</evidence>
<evidence type="ECO:0000256" key="7">
    <source>
        <dbReference type="ARBA" id="ARBA00022679"/>
    </source>
</evidence>
<accession>A0A5B7SJN4</accession>
<evidence type="ECO:0000256" key="8">
    <source>
        <dbReference type="ARBA" id="ARBA00022692"/>
    </source>
</evidence>
<comment type="similarity">
    <text evidence="2">Belongs to the CpsD/CapB family.</text>
</comment>
<feature type="coiled-coil region" evidence="16">
    <location>
        <begin position="266"/>
        <end position="293"/>
    </location>
</feature>
<proteinExistence type="inferred from homology"/>
<evidence type="ECO:0000256" key="2">
    <source>
        <dbReference type="ARBA" id="ARBA00007316"/>
    </source>
</evidence>
<keyword evidence="11" id="KW-0067">ATP-binding</keyword>
<dbReference type="PANTHER" id="PTHR32309:SF13">
    <property type="entry name" value="FERRIC ENTEROBACTIN TRANSPORT PROTEIN FEPE"/>
    <property type="match status" value="1"/>
</dbReference>
<evidence type="ECO:0000256" key="13">
    <source>
        <dbReference type="ARBA" id="ARBA00023136"/>
    </source>
</evidence>
<dbReference type="InterPro" id="IPR003856">
    <property type="entry name" value="LPS_length_determ_N"/>
</dbReference>
<sequence>MLSNDTYSNHKDNLFSILADKFVPFWPLFLGLFLLGLLSAWTYLFLSTPTYSVSAALIINDEKKGVDDSEIMESINVFTSKKIVENEVEVLHSKELINEVVYELNLYTQVFEKGLFKNTPVYDTSPIHIRLKSPNDSRYYQDDNKTSFDFDSAKNLIRIDDKSYPIGEWVENPFGGDPIKFIRNTAFEESSDDQKSYYFTFIHPKLVSASIYNKLYVGSSSKLSTVVRMTYEDANTTRGEDIVNQLIKSYIQQSTRERDTLASNTLAFVENRMEQVGIELNEVEKELEVYRSSEGVVNISKQGSLYLDNVGNYDRRIGDIELQLAVLQKVQNYVVSKNKSSGIVPSTLGINDPILSQLLDRLYNAEIEYEELRKTTAENNPILVAVKNRIDQIRPSILENVNSQKANLRTSLANLNSSSGKYNSALQLLPEQERKLVEITRKKKNISELYDFLAQKREETALSYAPTQGDARIIEGAEASLRPVSPKKTVVYAIALLLSFAIGILIVSGKELISSKVLFRSAVERYSKLPVIGELAFLDQNSTELLVNEHKDVFILDQFRHLLSSLGIYQRSSRLKTLMVTSSIAGEGKSYVSANLAQTLAFSGKRVALVDMDLRNASLTTIFNLEEEEGVSDFLSNKAVMNTIVHKSDCEELYILPCGEKTFASSELLASKKLEELFETLYDTFDYVVVDTPPISMVSDAAIINEFGDKTLIVVRHGYTPKHVAKRIDENLNNKNFKNCNIVFNAVKQRGVATENYGYGHGYGYDLVKPQKSDTFLNGIIDFFKLRPTLEALKKLAHVIQFTRK</sequence>
<evidence type="ECO:0000256" key="11">
    <source>
        <dbReference type="ARBA" id="ARBA00022840"/>
    </source>
</evidence>
<evidence type="ECO:0000256" key="12">
    <source>
        <dbReference type="ARBA" id="ARBA00022989"/>
    </source>
</evidence>
<dbReference type="InterPro" id="IPR025669">
    <property type="entry name" value="AAA_dom"/>
</dbReference>